<organism evidence="4 5">
    <name type="scientific">Streptosporangium vulgare</name>
    <dbReference type="NCBI Taxonomy" id="46190"/>
    <lineage>
        <taxon>Bacteria</taxon>
        <taxon>Bacillati</taxon>
        <taxon>Actinomycetota</taxon>
        <taxon>Actinomycetes</taxon>
        <taxon>Streptosporangiales</taxon>
        <taxon>Streptosporangiaceae</taxon>
        <taxon>Streptosporangium</taxon>
    </lineage>
</organism>
<accession>A0ABV5T8Q9</accession>
<feature type="domain" description="Protein kinase" evidence="3">
    <location>
        <begin position="11"/>
        <end position="263"/>
    </location>
</feature>
<dbReference type="SUPFAM" id="SSF56112">
    <property type="entry name" value="Protein kinase-like (PK-like)"/>
    <property type="match status" value="1"/>
</dbReference>
<evidence type="ECO:0000256" key="1">
    <source>
        <dbReference type="SAM" id="MobiDB-lite"/>
    </source>
</evidence>
<sequence length="466" mass="49437">MTDPNLLAGRYRLLERRDRTGATWRSRDELLQRDVTITGISLPPPGPHRDRLLGRIRAAADFRHPNVITLHDVVSFPDQVWLILESVEGRSVLRTVRAEGPLTSERAAEVGLRVLDAQTAAHERGVHLLADPESVLLTPDDRVVVTGLTVFDATDELRDLGAVLFTAVEGQAPGAGPHTGSHTGSHTDPYAGPHTGPRPADGGAPARGDTGRSGPATGGAGNTWGTGSTGPASSGPLAPLLEGLLAADPAHRPDATTARTVLLGLTSRPARPRPAPLLLVAAALVLLAVAGTAFWFWPRPVARPPSPAPLPTFFAKAPDPCSLISGEQAGRLYLAASPSREKTTCDWSAEDPKAPDSLRNTLEITLVREPKAELAHARYLRIRSNDAKDTRVVSAPADVPGLGDEAYAFQLSNGHSSVNSVVVLRVGNIVTALQYHRFTVPDTDGKGRAGALQAARWTVDSLRGRK</sequence>
<name>A0ABV5T8Q9_9ACTN</name>
<feature type="transmembrane region" description="Helical" evidence="2">
    <location>
        <begin position="277"/>
        <end position="297"/>
    </location>
</feature>
<feature type="region of interest" description="Disordered" evidence="1">
    <location>
        <begin position="171"/>
        <end position="237"/>
    </location>
</feature>
<dbReference type="Proteomes" id="UP001589610">
    <property type="component" value="Unassembled WGS sequence"/>
</dbReference>
<gene>
    <name evidence="4" type="ORF">ACFFRH_08090</name>
</gene>
<evidence type="ECO:0000259" key="3">
    <source>
        <dbReference type="SMART" id="SM00220"/>
    </source>
</evidence>
<dbReference type="InterPro" id="IPR000719">
    <property type="entry name" value="Prot_kinase_dom"/>
</dbReference>
<proteinExistence type="predicted"/>
<dbReference type="EMBL" id="JBHMBS010000003">
    <property type="protein sequence ID" value="MFB9675444.1"/>
    <property type="molecule type" value="Genomic_DNA"/>
</dbReference>
<dbReference type="Gene3D" id="1.10.510.10">
    <property type="entry name" value="Transferase(Phosphotransferase) domain 1"/>
    <property type="match status" value="1"/>
</dbReference>
<keyword evidence="2" id="KW-0812">Transmembrane</keyword>
<reference evidence="4 5" key="1">
    <citation type="submission" date="2024-09" db="EMBL/GenBank/DDBJ databases">
        <authorList>
            <person name="Sun Q."/>
            <person name="Mori K."/>
        </authorList>
    </citation>
    <scope>NUCLEOTIDE SEQUENCE [LARGE SCALE GENOMIC DNA]</scope>
    <source>
        <strain evidence="4 5">JCM 3028</strain>
    </source>
</reference>
<evidence type="ECO:0000313" key="5">
    <source>
        <dbReference type="Proteomes" id="UP001589610"/>
    </source>
</evidence>
<feature type="compositionally biased region" description="Gly residues" evidence="1">
    <location>
        <begin position="216"/>
        <end position="228"/>
    </location>
</feature>
<keyword evidence="5" id="KW-1185">Reference proteome</keyword>
<evidence type="ECO:0000313" key="4">
    <source>
        <dbReference type="EMBL" id="MFB9675444.1"/>
    </source>
</evidence>
<comment type="caution">
    <text evidence="4">The sequence shown here is derived from an EMBL/GenBank/DDBJ whole genome shotgun (WGS) entry which is preliminary data.</text>
</comment>
<dbReference type="RefSeq" id="WP_386155348.1">
    <property type="nucleotide sequence ID" value="NZ_JBHMBS010000003.1"/>
</dbReference>
<keyword evidence="2" id="KW-1133">Transmembrane helix</keyword>
<protein>
    <recommendedName>
        <fullName evidence="3">Protein kinase domain-containing protein</fullName>
    </recommendedName>
</protein>
<dbReference type="SMART" id="SM00220">
    <property type="entry name" value="S_TKc"/>
    <property type="match status" value="1"/>
</dbReference>
<evidence type="ECO:0000256" key="2">
    <source>
        <dbReference type="SAM" id="Phobius"/>
    </source>
</evidence>
<dbReference type="InterPro" id="IPR011009">
    <property type="entry name" value="Kinase-like_dom_sf"/>
</dbReference>
<keyword evidence="2" id="KW-0472">Membrane</keyword>
<dbReference type="Gene3D" id="3.30.200.20">
    <property type="entry name" value="Phosphorylase Kinase, domain 1"/>
    <property type="match status" value="1"/>
</dbReference>